<gene>
    <name evidence="6" type="ORF">VZ95_08480</name>
</gene>
<feature type="transmembrane region" description="Helical" evidence="5">
    <location>
        <begin position="137"/>
        <end position="160"/>
    </location>
</feature>
<dbReference type="AlphaFoldDB" id="A0A0F3ITF6"/>
<comment type="caution">
    <text evidence="6">The sequence shown here is derived from an EMBL/GenBank/DDBJ whole genome shotgun (WGS) entry which is preliminary data.</text>
</comment>
<dbReference type="RefSeq" id="WP_045775464.1">
    <property type="nucleotide sequence ID" value="NZ_LAJY01000193.1"/>
</dbReference>
<evidence type="ECO:0000256" key="3">
    <source>
        <dbReference type="ARBA" id="ARBA00022989"/>
    </source>
</evidence>
<dbReference type="Proteomes" id="UP000033774">
    <property type="component" value="Unassembled WGS sequence"/>
</dbReference>
<keyword evidence="2 5" id="KW-0812">Transmembrane</keyword>
<protein>
    <recommendedName>
        <fullName evidence="5">Probable membrane transporter protein</fullName>
    </recommendedName>
</protein>
<feature type="transmembrane region" description="Helical" evidence="5">
    <location>
        <begin position="100"/>
        <end position="117"/>
    </location>
</feature>
<feature type="transmembrane region" description="Helical" evidence="5">
    <location>
        <begin position="69"/>
        <end position="88"/>
    </location>
</feature>
<evidence type="ECO:0000313" key="6">
    <source>
        <dbReference type="EMBL" id="KJV09907.1"/>
    </source>
</evidence>
<keyword evidence="5" id="KW-1003">Cell membrane</keyword>
<feature type="transmembrane region" description="Helical" evidence="5">
    <location>
        <begin position="231"/>
        <end position="249"/>
    </location>
</feature>
<dbReference type="GO" id="GO:0005886">
    <property type="term" value="C:plasma membrane"/>
    <property type="evidence" value="ECO:0007669"/>
    <property type="project" value="UniProtKB-SubCell"/>
</dbReference>
<keyword evidence="4 5" id="KW-0472">Membrane</keyword>
<comment type="similarity">
    <text evidence="5">Belongs to the 4-toluene sulfonate uptake permease (TSUP) (TC 2.A.102) family.</text>
</comment>
<dbReference type="PANTHER" id="PTHR43701:SF2">
    <property type="entry name" value="MEMBRANE TRANSPORTER PROTEIN YJNA-RELATED"/>
    <property type="match status" value="1"/>
</dbReference>
<feature type="transmembrane region" description="Helical" evidence="5">
    <location>
        <begin position="201"/>
        <end position="219"/>
    </location>
</feature>
<evidence type="ECO:0000256" key="5">
    <source>
        <dbReference type="RuleBase" id="RU363041"/>
    </source>
</evidence>
<feature type="transmembrane region" description="Helical" evidence="5">
    <location>
        <begin position="172"/>
        <end position="195"/>
    </location>
</feature>
<dbReference type="PATRIC" id="fig|552518.3.peg.949"/>
<evidence type="ECO:0000256" key="1">
    <source>
        <dbReference type="ARBA" id="ARBA00004141"/>
    </source>
</evidence>
<dbReference type="PANTHER" id="PTHR43701">
    <property type="entry name" value="MEMBRANE TRANSPORTER PROTEIN MJ0441-RELATED"/>
    <property type="match status" value="1"/>
</dbReference>
<reference evidence="6 7" key="1">
    <citation type="submission" date="2015-03" db="EMBL/GenBank/DDBJ databases">
        <title>Draft genome sequence of Elstera litoralis.</title>
        <authorList>
            <person name="Rahalkar M.C."/>
            <person name="Dhakephalkar P.K."/>
            <person name="Pore S.D."/>
            <person name="Arora P."/>
            <person name="Kapse N.G."/>
            <person name="Pandit P.S."/>
        </authorList>
    </citation>
    <scope>NUCLEOTIDE SEQUENCE [LARGE SCALE GENOMIC DNA]</scope>
    <source>
        <strain evidence="6 7">Dia-1</strain>
    </source>
</reference>
<dbReference type="InterPro" id="IPR051598">
    <property type="entry name" value="TSUP/Inactive_protease-like"/>
</dbReference>
<evidence type="ECO:0000256" key="4">
    <source>
        <dbReference type="ARBA" id="ARBA00023136"/>
    </source>
</evidence>
<dbReference type="Pfam" id="PF01925">
    <property type="entry name" value="TauE"/>
    <property type="match status" value="1"/>
</dbReference>
<keyword evidence="3 5" id="KW-1133">Transmembrane helix</keyword>
<evidence type="ECO:0000256" key="2">
    <source>
        <dbReference type="ARBA" id="ARBA00022692"/>
    </source>
</evidence>
<comment type="subcellular location">
    <subcellularLocation>
        <location evidence="5">Cell membrane</location>
        <topology evidence="5">Multi-pass membrane protein</topology>
    </subcellularLocation>
    <subcellularLocation>
        <location evidence="1">Membrane</location>
        <topology evidence="1">Multi-pass membrane protein</topology>
    </subcellularLocation>
</comment>
<proteinExistence type="inferred from homology"/>
<keyword evidence="7" id="KW-1185">Reference proteome</keyword>
<organism evidence="6 7">
    <name type="scientific">Elstera litoralis</name>
    <dbReference type="NCBI Taxonomy" id="552518"/>
    <lineage>
        <taxon>Bacteria</taxon>
        <taxon>Pseudomonadati</taxon>
        <taxon>Pseudomonadota</taxon>
        <taxon>Alphaproteobacteria</taxon>
        <taxon>Rhodospirillales</taxon>
        <taxon>Rhodospirillaceae</taxon>
        <taxon>Elstera</taxon>
    </lineage>
</organism>
<dbReference type="InterPro" id="IPR002781">
    <property type="entry name" value="TM_pro_TauE-like"/>
</dbReference>
<name>A0A0F3ITF6_9PROT</name>
<dbReference type="OrthoDB" id="9151526at2"/>
<dbReference type="EMBL" id="LAJY01000193">
    <property type="protein sequence ID" value="KJV09907.1"/>
    <property type="molecule type" value="Genomic_DNA"/>
</dbReference>
<accession>A0A0F3ITF6</accession>
<evidence type="ECO:0000313" key="7">
    <source>
        <dbReference type="Proteomes" id="UP000033774"/>
    </source>
</evidence>
<sequence length="252" mass="25649">MMPLLAVLSGSFVGFTLGLIGGGGSVLAVPLLLYVVGMADPHRAIGTSALAVAVNAFANLAQHARRGTVKWPCAAVFGIAGMSGAVLGSTLGKLMDGQRLLFLFGLVMIAVAIAMTRPRAATAGADVHLDRQNAPRLIAVGLTVGGLSGFFGIGGGFLVVPGLILGSGMAMLNAIGSSLLSVGLFGLTTSVNYALSGLVDWTIALEFIGGGILGGYLGTRLAARLAVQRATLNRIFAVLVASVGVYILWRNR</sequence>